<dbReference type="AlphaFoldDB" id="A0AAQ1ME89"/>
<dbReference type="NCBIfam" id="TIGR00011">
    <property type="entry name" value="YbaK_EbsC"/>
    <property type="match status" value="1"/>
</dbReference>
<dbReference type="GO" id="GO:0006412">
    <property type="term" value="P:translation"/>
    <property type="evidence" value="ECO:0007669"/>
    <property type="project" value="UniProtKB-KW"/>
</dbReference>
<reference evidence="6 9" key="3">
    <citation type="journal article" date="2019" name="Nat. Med.">
        <title>A library of human gut bacterial isolates paired with longitudinal multiomics data enables mechanistic microbiome research.</title>
        <authorList>
            <person name="Poyet M."/>
            <person name="Groussin M."/>
            <person name="Gibbons S.M."/>
            <person name="Avila-Pacheco J."/>
            <person name="Jiang X."/>
            <person name="Kearney S.M."/>
            <person name="Perrotta A.R."/>
            <person name="Berdy B."/>
            <person name="Zhao S."/>
            <person name="Lieberman T.D."/>
            <person name="Swanson P.K."/>
            <person name="Smith M."/>
            <person name="Roesemann S."/>
            <person name="Alexander J.E."/>
            <person name="Rich S.A."/>
            <person name="Livny J."/>
            <person name="Vlamakis H."/>
            <person name="Clish C."/>
            <person name="Bullock K."/>
            <person name="Deik A."/>
            <person name="Scott J."/>
            <person name="Pierce K.A."/>
            <person name="Xavier R.J."/>
            <person name="Alm E.J."/>
        </authorList>
    </citation>
    <scope>NUCLEOTIDE SEQUENCE [LARGE SCALE GENOMIC DNA]</scope>
    <source>
        <strain evidence="6 9">BIOML-A2</strain>
    </source>
</reference>
<evidence type="ECO:0000313" key="9">
    <source>
        <dbReference type="Proteomes" id="UP000474718"/>
    </source>
</evidence>
<dbReference type="RefSeq" id="WP_021659529.1">
    <property type="nucleotide sequence ID" value="NZ_FQVY01000003.1"/>
</dbReference>
<keyword evidence="3 4" id="KW-0456">Lyase</keyword>
<dbReference type="SUPFAM" id="SSF55826">
    <property type="entry name" value="YbaK/ProRS associated domain"/>
    <property type="match status" value="1"/>
</dbReference>
<proteinExistence type="inferred from homology"/>
<evidence type="ECO:0000256" key="1">
    <source>
        <dbReference type="ARBA" id="ARBA00009798"/>
    </source>
</evidence>
<name>A0AAQ1ME89_9FIRM</name>
<evidence type="ECO:0000259" key="5">
    <source>
        <dbReference type="Pfam" id="PF04073"/>
    </source>
</evidence>
<dbReference type="GO" id="GO:0016829">
    <property type="term" value="F:lyase activity"/>
    <property type="evidence" value="ECO:0007669"/>
    <property type="project" value="UniProtKB-KW"/>
</dbReference>
<keyword evidence="2 4" id="KW-0648">Protein biosynthesis</keyword>
<dbReference type="PANTHER" id="PTHR30411">
    <property type="entry name" value="CYTOPLASMIC PROTEIN"/>
    <property type="match status" value="1"/>
</dbReference>
<evidence type="ECO:0000256" key="4">
    <source>
        <dbReference type="PIRNR" id="PIRNR006181"/>
    </source>
</evidence>
<dbReference type="GO" id="GO:0002161">
    <property type="term" value="F:aminoacyl-tRNA deacylase activity"/>
    <property type="evidence" value="ECO:0007669"/>
    <property type="project" value="InterPro"/>
</dbReference>
<dbReference type="Gene3D" id="3.90.960.10">
    <property type="entry name" value="YbaK/aminoacyl-tRNA synthetase-associated domain"/>
    <property type="match status" value="1"/>
</dbReference>
<dbReference type="InterPro" id="IPR004369">
    <property type="entry name" value="Prolyl-tRNA_editing_YbaK/EbsC"/>
</dbReference>
<sequence>MGREKKAEKTNVMRILEREGIPHQTHAYDHRDGVIDGQGVAAKLGQDPAQVFKTLVCRGHSGSYLVFCIPVAAELDLKAAARAAGEKSVEMIHVREINQVTGYVRGGCSPVGMKKPYKTVVDESCLLFDTVIFSAGKIGFQVECAPGDLLKLVGGTTAEIAIL</sequence>
<evidence type="ECO:0000313" key="7">
    <source>
        <dbReference type="EMBL" id="SHG31044.1"/>
    </source>
</evidence>
<feature type="domain" description="YbaK/aminoacyl-tRNA synthetase-associated" evidence="5">
    <location>
        <begin position="40"/>
        <end position="152"/>
    </location>
</feature>
<dbReference type="InterPro" id="IPR007214">
    <property type="entry name" value="YbaK/aa-tRNA-synth-assoc-dom"/>
</dbReference>
<reference evidence="8" key="1">
    <citation type="submission" date="2016-11" db="EMBL/GenBank/DDBJ databases">
        <authorList>
            <person name="Jaros S."/>
            <person name="Januszkiewicz K."/>
            <person name="Wedrychowicz H."/>
        </authorList>
    </citation>
    <scope>NUCLEOTIDE SEQUENCE [LARGE SCALE GENOMIC DNA]</scope>
    <source>
        <strain evidence="8">DSM 4029</strain>
    </source>
</reference>
<evidence type="ECO:0000313" key="8">
    <source>
        <dbReference type="Proteomes" id="UP000184089"/>
    </source>
</evidence>
<evidence type="ECO:0000256" key="3">
    <source>
        <dbReference type="ARBA" id="ARBA00023239"/>
    </source>
</evidence>
<organism evidence="7 8">
    <name type="scientific">Bittarella massiliensis</name>
    <name type="common">ex Durand et al. 2017</name>
    <dbReference type="NCBI Taxonomy" id="1720313"/>
    <lineage>
        <taxon>Bacteria</taxon>
        <taxon>Bacillati</taxon>
        <taxon>Bacillota</taxon>
        <taxon>Clostridia</taxon>
        <taxon>Eubacteriales</taxon>
        <taxon>Oscillospiraceae</taxon>
        <taxon>Bittarella (ex Durand et al. 2017)</taxon>
    </lineage>
</organism>
<dbReference type="EMBL" id="FQVY01000003">
    <property type="protein sequence ID" value="SHG31044.1"/>
    <property type="molecule type" value="Genomic_DNA"/>
</dbReference>
<evidence type="ECO:0000256" key="2">
    <source>
        <dbReference type="ARBA" id="ARBA00022917"/>
    </source>
</evidence>
<dbReference type="EC" id="4.2.-.-" evidence="4"/>
<evidence type="ECO:0000313" key="6">
    <source>
        <dbReference type="EMBL" id="MZL70795.1"/>
    </source>
</evidence>
<dbReference type="Pfam" id="PF04073">
    <property type="entry name" value="tRNA_edit"/>
    <property type="match status" value="1"/>
</dbReference>
<dbReference type="Proteomes" id="UP000474718">
    <property type="component" value="Unassembled WGS sequence"/>
</dbReference>
<dbReference type="PANTHER" id="PTHR30411:SF0">
    <property type="entry name" value="CYS-TRNA(PRO)_CYS-TRNA(CYS) DEACYLASE YBAK"/>
    <property type="match status" value="1"/>
</dbReference>
<comment type="caution">
    <text evidence="7">The sequence shown here is derived from an EMBL/GenBank/DDBJ whole genome shotgun (WGS) entry which is preliminary data.</text>
</comment>
<gene>
    <name evidence="6" type="primary">ybaK</name>
    <name evidence="6" type="ORF">GT747_13645</name>
    <name evidence="7" type="ORF">SAMN05444424_2065</name>
</gene>
<dbReference type="CDD" id="cd00002">
    <property type="entry name" value="YbaK_deacylase"/>
    <property type="match status" value="1"/>
</dbReference>
<reference evidence="7" key="2">
    <citation type="submission" date="2016-11" db="EMBL/GenBank/DDBJ databases">
        <authorList>
            <person name="Varghese N."/>
            <person name="Submissions S."/>
        </authorList>
    </citation>
    <scope>NUCLEOTIDE SEQUENCE</scope>
    <source>
        <strain evidence="7">DSM 4029</strain>
    </source>
</reference>
<dbReference type="PIRSF" id="PIRSF006181">
    <property type="entry name" value="EbsC_YbaK"/>
    <property type="match status" value="1"/>
</dbReference>
<dbReference type="EMBL" id="WWVX01000010">
    <property type="protein sequence ID" value="MZL70795.1"/>
    <property type="molecule type" value="Genomic_DNA"/>
</dbReference>
<comment type="similarity">
    <text evidence="1 4">Belongs to the prolyl-tRNA editing family. YbaK/EbsC subfamily.</text>
</comment>
<protein>
    <recommendedName>
        <fullName evidence="4">Cys-tRNA(Pro)/Cys-tRNA(Cys) deacylase</fullName>
        <ecNumber evidence="4">4.2.-.-</ecNumber>
    </recommendedName>
</protein>
<keyword evidence="9" id="KW-1185">Reference proteome</keyword>
<dbReference type="Proteomes" id="UP000184089">
    <property type="component" value="Unassembled WGS sequence"/>
</dbReference>
<dbReference type="InterPro" id="IPR036754">
    <property type="entry name" value="YbaK/aa-tRNA-synt-asso_dom_sf"/>
</dbReference>
<accession>A0AAQ1ME89</accession>